<proteinExistence type="predicted"/>
<keyword evidence="5" id="KW-0547">Nucleotide-binding</keyword>
<keyword evidence="3" id="KW-0963">Cytoplasm</keyword>
<evidence type="ECO:0000313" key="11">
    <source>
        <dbReference type="EMBL" id="GAG12395.1"/>
    </source>
</evidence>
<dbReference type="InterPro" id="IPR014729">
    <property type="entry name" value="Rossmann-like_a/b/a_fold"/>
</dbReference>
<dbReference type="InterPro" id="IPR002305">
    <property type="entry name" value="aa-tRNA-synth_Ic"/>
</dbReference>
<dbReference type="AlphaFoldDB" id="X0V2R1"/>
<evidence type="ECO:0000256" key="2">
    <source>
        <dbReference type="ARBA" id="ARBA00013160"/>
    </source>
</evidence>
<dbReference type="EC" id="6.1.1.1" evidence="2"/>
<evidence type="ECO:0000256" key="8">
    <source>
        <dbReference type="ARBA" id="ARBA00022917"/>
    </source>
</evidence>
<comment type="caution">
    <text evidence="11">The sequence shown here is derived from an EMBL/GenBank/DDBJ whole genome shotgun (WGS) entry which is preliminary data.</text>
</comment>
<evidence type="ECO:0000256" key="9">
    <source>
        <dbReference type="ARBA" id="ARBA00023146"/>
    </source>
</evidence>
<protein>
    <recommendedName>
        <fullName evidence="2">tyrosine--tRNA ligase</fullName>
        <ecNumber evidence="2">6.1.1.1</ecNumber>
    </recommendedName>
</protein>
<keyword evidence="4" id="KW-0436">Ligase</keyword>
<name>X0V2R1_9ZZZZ</name>
<sequence length="206" mass="23352">MSRSPEEQLELIRAQTVDLIPEEELLAKLRSGRSLRVKLGVDASGPDIHLGHAVVLRKLRLFQDLGHTAVMIVGDFTGMIGDPSGRSETRQQLTREQVEKNIANYKEQLFKILDPDKTEFHYNSEWLGKLTPEQIMRLAANVTVAQLLARDDFAKRYQAQQPISLLEFLYPLFQGYDSVAVRADVEIGGTDQTFNFLVARELQRAN</sequence>
<keyword evidence="7" id="KW-0694">RNA-binding</keyword>
<accession>X0V2R1</accession>
<dbReference type="GO" id="GO:0005829">
    <property type="term" value="C:cytosol"/>
    <property type="evidence" value="ECO:0007669"/>
    <property type="project" value="TreeGrafter"/>
</dbReference>
<evidence type="ECO:0000256" key="1">
    <source>
        <dbReference type="ARBA" id="ARBA00011738"/>
    </source>
</evidence>
<evidence type="ECO:0000256" key="4">
    <source>
        <dbReference type="ARBA" id="ARBA00022598"/>
    </source>
</evidence>
<dbReference type="InterPro" id="IPR002307">
    <property type="entry name" value="Tyr-tRNA-ligase"/>
</dbReference>
<dbReference type="PANTHER" id="PTHR11766:SF1">
    <property type="entry name" value="TYROSINE--TRNA LIGASE"/>
    <property type="match status" value="1"/>
</dbReference>
<keyword evidence="9" id="KW-0030">Aminoacyl-tRNA synthetase</keyword>
<evidence type="ECO:0000256" key="7">
    <source>
        <dbReference type="ARBA" id="ARBA00022884"/>
    </source>
</evidence>
<comment type="catalytic activity">
    <reaction evidence="10">
        <text>tRNA(Tyr) + L-tyrosine + ATP = L-tyrosyl-tRNA(Tyr) + AMP + diphosphate + H(+)</text>
        <dbReference type="Rhea" id="RHEA:10220"/>
        <dbReference type="Rhea" id="RHEA-COMP:9706"/>
        <dbReference type="Rhea" id="RHEA-COMP:9707"/>
        <dbReference type="ChEBI" id="CHEBI:15378"/>
        <dbReference type="ChEBI" id="CHEBI:30616"/>
        <dbReference type="ChEBI" id="CHEBI:33019"/>
        <dbReference type="ChEBI" id="CHEBI:58315"/>
        <dbReference type="ChEBI" id="CHEBI:78442"/>
        <dbReference type="ChEBI" id="CHEBI:78536"/>
        <dbReference type="ChEBI" id="CHEBI:456215"/>
        <dbReference type="EC" id="6.1.1.1"/>
    </reaction>
</comment>
<evidence type="ECO:0000256" key="3">
    <source>
        <dbReference type="ARBA" id="ARBA00022490"/>
    </source>
</evidence>
<dbReference type="EMBL" id="BARS01026169">
    <property type="protein sequence ID" value="GAG12395.1"/>
    <property type="molecule type" value="Genomic_DNA"/>
</dbReference>
<dbReference type="PRINTS" id="PR01040">
    <property type="entry name" value="TRNASYNTHTYR"/>
</dbReference>
<keyword evidence="6" id="KW-0067">ATP-binding</keyword>
<dbReference type="Gene3D" id="3.40.50.620">
    <property type="entry name" value="HUPs"/>
    <property type="match status" value="1"/>
</dbReference>
<keyword evidence="8" id="KW-0648">Protein biosynthesis</keyword>
<dbReference type="GO" id="GO:0003723">
    <property type="term" value="F:RNA binding"/>
    <property type="evidence" value="ECO:0007669"/>
    <property type="project" value="UniProtKB-KW"/>
</dbReference>
<dbReference type="SUPFAM" id="SSF52374">
    <property type="entry name" value="Nucleotidylyl transferase"/>
    <property type="match status" value="1"/>
</dbReference>
<evidence type="ECO:0000256" key="6">
    <source>
        <dbReference type="ARBA" id="ARBA00022840"/>
    </source>
</evidence>
<feature type="non-terminal residue" evidence="11">
    <location>
        <position position="206"/>
    </location>
</feature>
<organism evidence="11">
    <name type="scientific">marine sediment metagenome</name>
    <dbReference type="NCBI Taxonomy" id="412755"/>
    <lineage>
        <taxon>unclassified sequences</taxon>
        <taxon>metagenomes</taxon>
        <taxon>ecological metagenomes</taxon>
    </lineage>
</organism>
<dbReference type="PANTHER" id="PTHR11766">
    <property type="entry name" value="TYROSYL-TRNA SYNTHETASE"/>
    <property type="match status" value="1"/>
</dbReference>
<dbReference type="InterPro" id="IPR024088">
    <property type="entry name" value="Tyr-tRNA-ligase_bac-type"/>
</dbReference>
<dbReference type="GO" id="GO:0004831">
    <property type="term" value="F:tyrosine-tRNA ligase activity"/>
    <property type="evidence" value="ECO:0007669"/>
    <property type="project" value="UniProtKB-EC"/>
</dbReference>
<comment type="subunit">
    <text evidence="1">Homodimer.</text>
</comment>
<evidence type="ECO:0000256" key="10">
    <source>
        <dbReference type="ARBA" id="ARBA00048248"/>
    </source>
</evidence>
<gene>
    <name evidence="11" type="ORF">S01H1_41267</name>
</gene>
<dbReference type="FunFam" id="3.40.50.620:FF:000061">
    <property type="entry name" value="Tyrosine--tRNA ligase"/>
    <property type="match status" value="1"/>
</dbReference>
<reference evidence="11" key="1">
    <citation type="journal article" date="2014" name="Front. Microbiol.">
        <title>High frequency of phylogenetically diverse reductive dehalogenase-homologous genes in deep subseafloor sedimentary metagenomes.</title>
        <authorList>
            <person name="Kawai M."/>
            <person name="Futagami T."/>
            <person name="Toyoda A."/>
            <person name="Takaki Y."/>
            <person name="Nishi S."/>
            <person name="Hori S."/>
            <person name="Arai W."/>
            <person name="Tsubouchi T."/>
            <person name="Morono Y."/>
            <person name="Uchiyama I."/>
            <person name="Ito T."/>
            <person name="Fujiyama A."/>
            <person name="Inagaki F."/>
            <person name="Takami H."/>
        </authorList>
    </citation>
    <scope>NUCLEOTIDE SEQUENCE</scope>
    <source>
        <strain evidence="11">Expedition CK06-06</strain>
    </source>
</reference>
<dbReference type="Pfam" id="PF00579">
    <property type="entry name" value="tRNA-synt_1b"/>
    <property type="match status" value="1"/>
</dbReference>
<dbReference type="NCBIfam" id="TIGR00234">
    <property type="entry name" value="tyrS"/>
    <property type="match status" value="1"/>
</dbReference>
<dbReference type="GO" id="GO:0006437">
    <property type="term" value="P:tyrosyl-tRNA aminoacylation"/>
    <property type="evidence" value="ECO:0007669"/>
    <property type="project" value="InterPro"/>
</dbReference>
<dbReference type="GO" id="GO:0005524">
    <property type="term" value="F:ATP binding"/>
    <property type="evidence" value="ECO:0007669"/>
    <property type="project" value="UniProtKB-KW"/>
</dbReference>
<evidence type="ECO:0000256" key="5">
    <source>
        <dbReference type="ARBA" id="ARBA00022741"/>
    </source>
</evidence>